<dbReference type="Pfam" id="PF01841">
    <property type="entry name" value="Transglut_core"/>
    <property type="match status" value="1"/>
</dbReference>
<proteinExistence type="predicted"/>
<accession>A0A9E8LZU2</accession>
<feature type="transmembrane region" description="Helical" evidence="1">
    <location>
        <begin position="163"/>
        <end position="182"/>
    </location>
</feature>
<feature type="transmembrane region" description="Helical" evidence="1">
    <location>
        <begin position="621"/>
        <end position="639"/>
    </location>
</feature>
<evidence type="ECO:0000259" key="2">
    <source>
        <dbReference type="SMART" id="SM00460"/>
    </source>
</evidence>
<dbReference type="Pfam" id="PF13559">
    <property type="entry name" value="DUF4129"/>
    <property type="match status" value="1"/>
</dbReference>
<dbReference type="InterPro" id="IPR002931">
    <property type="entry name" value="Transglutaminase-like"/>
</dbReference>
<dbReference type="InterPro" id="IPR052901">
    <property type="entry name" value="Bact_TGase-like"/>
</dbReference>
<dbReference type="PANTHER" id="PTHR42736">
    <property type="entry name" value="PROTEIN-GLUTAMINE GAMMA-GLUTAMYLTRANSFERASE"/>
    <property type="match status" value="1"/>
</dbReference>
<feature type="transmembrane region" description="Helical" evidence="1">
    <location>
        <begin position="31"/>
        <end position="53"/>
    </location>
</feature>
<reference evidence="3" key="1">
    <citation type="submission" date="2022-09" db="EMBL/GenBank/DDBJ databases">
        <title>Complete Genomes of Fervidibacillus albus and Fervidibacillus halotolerans isolated from tidal flat sediments.</title>
        <authorList>
            <person name="Kwon K.K."/>
            <person name="Yang S.-H."/>
            <person name="Park M.J."/>
            <person name="Oh H.-M."/>
        </authorList>
    </citation>
    <scope>NUCLEOTIDE SEQUENCE</scope>
    <source>
        <strain evidence="3">MEBiC13594</strain>
    </source>
</reference>
<keyword evidence="1" id="KW-1133">Transmembrane helix</keyword>
<feature type="domain" description="Transglutaminase-like" evidence="2">
    <location>
        <begin position="476"/>
        <end position="551"/>
    </location>
</feature>
<evidence type="ECO:0000256" key="1">
    <source>
        <dbReference type="SAM" id="Phobius"/>
    </source>
</evidence>
<dbReference type="PANTHER" id="PTHR42736:SF1">
    <property type="entry name" value="PROTEIN-GLUTAMINE GAMMA-GLUTAMYLTRANSFERASE"/>
    <property type="match status" value="1"/>
</dbReference>
<protein>
    <submittedName>
        <fullName evidence="3">Transglutaminase domain-containing protein</fullName>
    </submittedName>
</protein>
<gene>
    <name evidence="3" type="ORF">OE105_00095</name>
</gene>
<organism evidence="3 4">
    <name type="scientific">Fervidibacillus halotolerans</name>
    <dbReference type="NCBI Taxonomy" id="2980027"/>
    <lineage>
        <taxon>Bacteria</taxon>
        <taxon>Bacillati</taxon>
        <taxon>Bacillota</taxon>
        <taxon>Bacilli</taxon>
        <taxon>Bacillales</taxon>
        <taxon>Bacillaceae</taxon>
        <taxon>Fervidibacillus</taxon>
    </lineage>
</organism>
<dbReference type="KEGG" id="fhl:OE105_00095"/>
<evidence type="ECO:0000313" key="3">
    <source>
        <dbReference type="EMBL" id="WAA12591.1"/>
    </source>
</evidence>
<dbReference type="Pfam" id="PF11992">
    <property type="entry name" value="TgpA_N"/>
    <property type="match status" value="1"/>
</dbReference>
<dbReference type="InterPro" id="IPR021878">
    <property type="entry name" value="TgpA_N"/>
</dbReference>
<feature type="transmembrane region" description="Helical" evidence="1">
    <location>
        <begin position="202"/>
        <end position="219"/>
    </location>
</feature>
<dbReference type="InterPro" id="IPR025403">
    <property type="entry name" value="TgpA-like_C"/>
</dbReference>
<keyword evidence="4" id="KW-1185">Reference proteome</keyword>
<name>A0A9E8LZU2_9BACI</name>
<dbReference type="InterPro" id="IPR038765">
    <property type="entry name" value="Papain-like_cys_pep_sf"/>
</dbReference>
<dbReference type="RefSeq" id="WP_275420726.1">
    <property type="nucleotide sequence ID" value="NZ_CP106877.1"/>
</dbReference>
<feature type="transmembrane region" description="Helical" evidence="1">
    <location>
        <begin position="112"/>
        <end position="133"/>
    </location>
</feature>
<dbReference type="SMART" id="SM00460">
    <property type="entry name" value="TGc"/>
    <property type="match status" value="1"/>
</dbReference>
<feature type="transmembrane region" description="Helical" evidence="1">
    <location>
        <begin position="65"/>
        <end position="92"/>
    </location>
</feature>
<evidence type="ECO:0000313" key="4">
    <source>
        <dbReference type="Proteomes" id="UP001164726"/>
    </source>
</evidence>
<dbReference type="Proteomes" id="UP001164726">
    <property type="component" value="Chromosome"/>
</dbReference>
<keyword evidence="1" id="KW-0472">Membrane</keyword>
<dbReference type="EMBL" id="CP106877">
    <property type="protein sequence ID" value="WAA12591.1"/>
    <property type="molecule type" value="Genomic_DNA"/>
</dbReference>
<feature type="transmembrane region" description="Helical" evidence="1">
    <location>
        <begin position="140"/>
        <end position="157"/>
    </location>
</feature>
<dbReference type="AlphaFoldDB" id="A0A9E8LZU2"/>
<dbReference type="Gene3D" id="3.10.620.30">
    <property type="match status" value="1"/>
</dbReference>
<dbReference type="SUPFAM" id="SSF54001">
    <property type="entry name" value="Cysteine proteinases"/>
    <property type="match status" value="1"/>
</dbReference>
<sequence>MVIRKKSLEIFILYTISFLLIWEWLKPLKEIANISNVNVFIFFLLLTFSYYFFNVPIFIRFIANSIYILAVINFLYFQGSFLSGEGIRLFIYSLVTNMKYIFQRDWLAITDSFQTLLFFILLWLLVYLLNYWITVKMRMLYFLLFTILFLAIVDTFFPYNAKYAMIRTFILGFFALGILNYYRLVEKNQLVISMNLKKKWMFILGSVLIFSTTLGIVVPKANPIWPDPVPFIQSYADHHFNTGGGNRIKKVGYGEDDSRLGGPFIQDDTSVFIVNSPEPQYWRVETKDLYTGKGWEKSEEENRALTSFNDSIEMNIARNEFFSEEEQLANVEYVDEVDHIIYPYGIYKLYVSVTDSQFSNGTYEKDDSYDKLYWTDVVPYKYYTSYHPPSYEINQLRNLSKYDLNVTNSFYDRYTQLPDSLPERVKELAIQLTEKEDNRFDKAKAIERYLQSYEFTYDTENVAVPGEDEDYVDQFLFETKTGYCDNFSTSMVVMLRSIGIPARWVKGYTPGEKIGEIDEEYDRYVIKNRNAHSWVEAYLPNIGWVPFEPTKGFENPTDFYYDISQTETEIPENQTAEDPQAPNMNEQDLNQEVEMENEGSQDEQKKESISFSKLLDEYKHHLIGTLIGTSIIIALMYVFRRKWIPYWLIFKYQKDLDHASFARAYMSLLKQLKRFGFAKEDGETLRNFAKRVDKFFNGDDMVQLTLAYERILYRGEEKSEVWNDLREPWIRILKRTK</sequence>
<keyword evidence="1" id="KW-0812">Transmembrane</keyword>
<feature type="transmembrane region" description="Helical" evidence="1">
    <location>
        <begin position="7"/>
        <end position="25"/>
    </location>
</feature>